<feature type="domain" description="FAD-binding PCMH-type" evidence="6">
    <location>
        <begin position="119"/>
        <end position="326"/>
    </location>
</feature>
<dbReference type="PANTHER" id="PTHR42973:SF39">
    <property type="entry name" value="FAD-BINDING PCMH-TYPE DOMAIN-CONTAINING PROTEIN"/>
    <property type="match status" value="1"/>
</dbReference>
<gene>
    <name evidence="7" type="ORF">BDY21DRAFT_291802</name>
</gene>
<dbReference type="Gene3D" id="3.40.462.20">
    <property type="match status" value="1"/>
</dbReference>
<keyword evidence="5" id="KW-0560">Oxidoreductase</keyword>
<dbReference type="Gene3D" id="3.30.465.10">
    <property type="match status" value="1"/>
</dbReference>
<keyword evidence="8" id="KW-1185">Reference proteome</keyword>
<dbReference type="Proteomes" id="UP000799766">
    <property type="component" value="Unassembled WGS sequence"/>
</dbReference>
<reference evidence="7" key="1">
    <citation type="journal article" date="2020" name="Stud. Mycol.">
        <title>101 Dothideomycetes genomes: a test case for predicting lifestyles and emergence of pathogens.</title>
        <authorList>
            <person name="Haridas S."/>
            <person name="Albert R."/>
            <person name="Binder M."/>
            <person name="Bloem J."/>
            <person name="Labutti K."/>
            <person name="Salamov A."/>
            <person name="Andreopoulos B."/>
            <person name="Baker S."/>
            <person name="Barry K."/>
            <person name="Bills G."/>
            <person name="Bluhm B."/>
            <person name="Cannon C."/>
            <person name="Castanera R."/>
            <person name="Culley D."/>
            <person name="Daum C."/>
            <person name="Ezra D."/>
            <person name="Gonzalez J."/>
            <person name="Henrissat B."/>
            <person name="Kuo A."/>
            <person name="Liang C."/>
            <person name="Lipzen A."/>
            <person name="Lutzoni F."/>
            <person name="Magnuson J."/>
            <person name="Mondo S."/>
            <person name="Nolan M."/>
            <person name="Ohm R."/>
            <person name="Pangilinan J."/>
            <person name="Park H.-J."/>
            <person name="Ramirez L."/>
            <person name="Alfaro M."/>
            <person name="Sun H."/>
            <person name="Tritt A."/>
            <person name="Yoshinaga Y."/>
            <person name="Zwiers L.-H."/>
            <person name="Turgeon B."/>
            <person name="Goodwin S."/>
            <person name="Spatafora J."/>
            <person name="Crous P."/>
            <person name="Grigoriev I."/>
        </authorList>
    </citation>
    <scope>NUCLEOTIDE SEQUENCE</scope>
    <source>
        <strain evidence="7">ATCC 16933</strain>
    </source>
</reference>
<evidence type="ECO:0000256" key="1">
    <source>
        <dbReference type="ARBA" id="ARBA00001974"/>
    </source>
</evidence>
<evidence type="ECO:0000313" key="8">
    <source>
        <dbReference type="Proteomes" id="UP000799766"/>
    </source>
</evidence>
<evidence type="ECO:0000256" key="3">
    <source>
        <dbReference type="ARBA" id="ARBA00022630"/>
    </source>
</evidence>
<keyword evidence="4" id="KW-0274">FAD</keyword>
<dbReference type="Pfam" id="PF01565">
    <property type="entry name" value="FAD_binding_4"/>
    <property type="match status" value="1"/>
</dbReference>
<organism evidence="7 8">
    <name type="scientific">Lineolata rhizophorae</name>
    <dbReference type="NCBI Taxonomy" id="578093"/>
    <lineage>
        <taxon>Eukaryota</taxon>
        <taxon>Fungi</taxon>
        <taxon>Dikarya</taxon>
        <taxon>Ascomycota</taxon>
        <taxon>Pezizomycotina</taxon>
        <taxon>Dothideomycetes</taxon>
        <taxon>Dothideomycetes incertae sedis</taxon>
        <taxon>Lineolatales</taxon>
        <taxon>Lineolataceae</taxon>
        <taxon>Lineolata</taxon>
    </lineage>
</organism>
<dbReference type="InterPro" id="IPR050416">
    <property type="entry name" value="FAD-linked_Oxidoreductase"/>
</dbReference>
<name>A0A6A6NR35_9PEZI</name>
<sequence>MVHCLISPTKLLFPTLKSVQTPSDSCWPPPDAWNALNDTISGRLLHPFPPGSVCYISAPTYDAEACAPLLAGQWFDPTFHAENPLDINHPQWAGNPCPPVWPNGTSVNGDPTAGADGCSRGRYPEYVVNATKPIHVQEAVRFAKQWNLRLNIKSTGHSFQGRSTAPGSFIWTRHIRGIEFHSEWQSEYCPSSSLNASIEFHGEWQSEYGPSSSLNASEYQMAATIAAGETDLSVYEALATHNAFVVGGAEPSVGIVGWFTGGGHGYVSTTYGMGADNVLEATVVLPSGELVTTNACQHPDLFFAIRGGGGGTYGIITSVVMRAYSQPVTTTVTLFITYTAPGNDSTARPKFWELMANLHSLMPDLSDGGLQGYYIIGGPPTFPQLMFQGLFMLFNKPNGTVEVLTAPVVSILNVAMAEGIVQYQTAVETYPTYWQMYEAKSGGQPVATGGTYLGSRLLTKRALTEDLGALAATFEEIGPTIDGVSNPILIGHMIANRDNRNLDIGLNPAWRDAYIHFIVVEVWPDNSSPSYIQSIKDDITFNKTHALRQLSPGSGAYFNEADPAEPDWQYTFFGQNYARLRTVKERYDPEGLLWCYSCVGSEEWVDREDMRLCRVQWANGEDRPQV</sequence>
<evidence type="ECO:0000256" key="2">
    <source>
        <dbReference type="ARBA" id="ARBA00005466"/>
    </source>
</evidence>
<evidence type="ECO:0000259" key="6">
    <source>
        <dbReference type="PROSITE" id="PS51387"/>
    </source>
</evidence>
<dbReference type="AlphaFoldDB" id="A0A6A6NR35"/>
<dbReference type="PANTHER" id="PTHR42973">
    <property type="entry name" value="BINDING OXIDOREDUCTASE, PUTATIVE (AFU_ORTHOLOGUE AFUA_1G17690)-RELATED"/>
    <property type="match status" value="1"/>
</dbReference>
<accession>A0A6A6NR35</accession>
<dbReference type="InterPro" id="IPR016166">
    <property type="entry name" value="FAD-bd_PCMH"/>
</dbReference>
<dbReference type="GO" id="GO:0016491">
    <property type="term" value="F:oxidoreductase activity"/>
    <property type="evidence" value="ECO:0007669"/>
    <property type="project" value="UniProtKB-KW"/>
</dbReference>
<evidence type="ECO:0000256" key="4">
    <source>
        <dbReference type="ARBA" id="ARBA00022827"/>
    </source>
</evidence>
<dbReference type="InterPro" id="IPR012951">
    <property type="entry name" value="BBE"/>
</dbReference>
<comment type="similarity">
    <text evidence="2">Belongs to the oxygen-dependent FAD-linked oxidoreductase family.</text>
</comment>
<dbReference type="InterPro" id="IPR006094">
    <property type="entry name" value="Oxid_FAD_bind_N"/>
</dbReference>
<keyword evidence="3" id="KW-0285">Flavoprotein</keyword>
<protein>
    <submittedName>
        <fullName evidence="7">FAD binding domain protein</fullName>
    </submittedName>
</protein>
<proteinExistence type="inferred from homology"/>
<dbReference type="InterPro" id="IPR036318">
    <property type="entry name" value="FAD-bd_PCMH-like_sf"/>
</dbReference>
<dbReference type="PROSITE" id="PS51387">
    <property type="entry name" value="FAD_PCMH"/>
    <property type="match status" value="1"/>
</dbReference>
<dbReference type="GO" id="GO:0071949">
    <property type="term" value="F:FAD binding"/>
    <property type="evidence" value="ECO:0007669"/>
    <property type="project" value="InterPro"/>
</dbReference>
<evidence type="ECO:0000256" key="5">
    <source>
        <dbReference type="ARBA" id="ARBA00023002"/>
    </source>
</evidence>
<dbReference type="EMBL" id="MU001693">
    <property type="protein sequence ID" value="KAF2454169.1"/>
    <property type="molecule type" value="Genomic_DNA"/>
</dbReference>
<evidence type="ECO:0000313" key="7">
    <source>
        <dbReference type="EMBL" id="KAF2454169.1"/>
    </source>
</evidence>
<dbReference type="OrthoDB" id="9983560at2759"/>
<dbReference type="InterPro" id="IPR016169">
    <property type="entry name" value="FAD-bd_PCMH_sub2"/>
</dbReference>
<dbReference type="SUPFAM" id="SSF56176">
    <property type="entry name" value="FAD-binding/transporter-associated domain-like"/>
    <property type="match status" value="1"/>
</dbReference>
<dbReference type="Pfam" id="PF08031">
    <property type="entry name" value="BBE"/>
    <property type="match status" value="1"/>
</dbReference>
<comment type="cofactor">
    <cofactor evidence="1">
        <name>FAD</name>
        <dbReference type="ChEBI" id="CHEBI:57692"/>
    </cofactor>
</comment>